<dbReference type="InterPro" id="IPR000380">
    <property type="entry name" value="Topo_IA"/>
</dbReference>
<proteinExistence type="inferred from homology"/>
<evidence type="ECO:0000313" key="14">
    <source>
        <dbReference type="EMBL" id="TKG27962.1"/>
    </source>
</evidence>
<dbReference type="InterPro" id="IPR013826">
    <property type="entry name" value="Topo_IA_cen_sub3"/>
</dbReference>
<dbReference type="EMBL" id="MDBP01000080">
    <property type="protein sequence ID" value="PMP09973.1"/>
    <property type="molecule type" value="Genomic_DNA"/>
</dbReference>
<dbReference type="AlphaFoldDB" id="A0A2N7NCZ1"/>
<dbReference type="PRINTS" id="PR00417">
    <property type="entry name" value="PRTPISMRASEI"/>
</dbReference>
<evidence type="ECO:0000256" key="5">
    <source>
        <dbReference type="ARBA" id="ARBA00023125"/>
    </source>
</evidence>
<dbReference type="SMART" id="SM00436">
    <property type="entry name" value="TOP1Bc"/>
    <property type="match status" value="1"/>
</dbReference>
<dbReference type="GO" id="GO:0003917">
    <property type="term" value="F:DNA topoisomerase type I (single strand cut, ATP-independent) activity"/>
    <property type="evidence" value="ECO:0007669"/>
    <property type="project" value="UniProtKB-EC"/>
</dbReference>
<dbReference type="PANTHER" id="PTHR42785">
    <property type="entry name" value="DNA TOPOISOMERASE, TYPE IA, CORE"/>
    <property type="match status" value="1"/>
</dbReference>
<dbReference type="Gene3D" id="2.70.20.10">
    <property type="entry name" value="Topoisomerase I, domain 3"/>
    <property type="match status" value="1"/>
</dbReference>
<dbReference type="Gene3D" id="3.40.50.140">
    <property type="match status" value="1"/>
</dbReference>
<dbReference type="PROSITE" id="PS50880">
    <property type="entry name" value="TOPRIM"/>
    <property type="match status" value="1"/>
</dbReference>
<gene>
    <name evidence="14" type="primary">topA</name>
    <name evidence="13" type="ORF">BCS92_02270</name>
    <name evidence="14" type="ORF">FC057_22505</name>
</gene>
<dbReference type="GO" id="GO:0003677">
    <property type="term" value="F:DNA binding"/>
    <property type="evidence" value="ECO:0007669"/>
    <property type="project" value="UniProtKB-KW"/>
</dbReference>
<dbReference type="InterPro" id="IPR013824">
    <property type="entry name" value="Topo_IA_cen_sub1"/>
</dbReference>
<dbReference type="GO" id="GO:0006265">
    <property type="term" value="P:DNA topological change"/>
    <property type="evidence" value="ECO:0007669"/>
    <property type="project" value="InterPro"/>
</dbReference>
<dbReference type="Gene3D" id="1.10.460.10">
    <property type="entry name" value="Topoisomerase I, domain 2"/>
    <property type="match status" value="1"/>
</dbReference>
<evidence type="ECO:0000256" key="1">
    <source>
        <dbReference type="ARBA" id="ARBA00000213"/>
    </source>
</evidence>
<evidence type="ECO:0000256" key="9">
    <source>
        <dbReference type="ARBA" id="ARBA00032235"/>
    </source>
</evidence>
<dbReference type="Proteomes" id="UP000235579">
    <property type="component" value="Unassembled WGS sequence"/>
</dbReference>
<reference evidence="15" key="1">
    <citation type="submission" date="2016-07" db="EMBL/GenBank/DDBJ databases">
        <title>Nontailed viruses are major unrecognized killers of bacteria in the ocean.</title>
        <authorList>
            <person name="Kauffman K."/>
            <person name="Hussain F."/>
            <person name="Yang J."/>
            <person name="Arevalo P."/>
            <person name="Brown J."/>
            <person name="Cutler M."/>
            <person name="Kelly L."/>
            <person name="Polz M.F."/>
        </authorList>
    </citation>
    <scope>NUCLEOTIDE SEQUENCE [LARGE SCALE GENOMIC DNA]</scope>
    <source>
        <strain evidence="15">10N.222.48.A2</strain>
    </source>
</reference>
<dbReference type="EC" id="5.6.2.1" evidence="3"/>
<evidence type="ECO:0000256" key="2">
    <source>
        <dbReference type="ARBA" id="ARBA00009446"/>
    </source>
</evidence>
<evidence type="ECO:0000256" key="10">
    <source>
        <dbReference type="ARBA" id="ARBA00032877"/>
    </source>
</evidence>
<protein>
    <recommendedName>
        <fullName evidence="3">DNA topoisomerase</fullName>
        <ecNumber evidence="3">5.6.2.1</ecNumber>
    </recommendedName>
    <alternativeName>
        <fullName evidence="10">Omega-protein</fullName>
    </alternativeName>
    <alternativeName>
        <fullName evidence="9">Relaxing enzyme</fullName>
    </alternativeName>
    <alternativeName>
        <fullName evidence="7">Swivelase</fullName>
    </alternativeName>
    <alternativeName>
        <fullName evidence="8">Untwisting enzyme</fullName>
    </alternativeName>
</protein>
<evidence type="ECO:0000313" key="16">
    <source>
        <dbReference type="Proteomes" id="UP000308018"/>
    </source>
</evidence>
<evidence type="ECO:0000259" key="12">
    <source>
        <dbReference type="PROSITE" id="PS52039"/>
    </source>
</evidence>
<evidence type="ECO:0000313" key="15">
    <source>
        <dbReference type="Proteomes" id="UP000235579"/>
    </source>
</evidence>
<feature type="domain" description="Toprim" evidence="11">
    <location>
        <begin position="3"/>
        <end position="108"/>
    </location>
</feature>
<dbReference type="SMART" id="SM00493">
    <property type="entry name" value="TOPRIM"/>
    <property type="match status" value="1"/>
</dbReference>
<dbReference type="RefSeq" id="WP_102258387.1">
    <property type="nucleotide sequence ID" value="NZ_MDBG01000002.1"/>
</dbReference>
<evidence type="ECO:0000256" key="6">
    <source>
        <dbReference type="ARBA" id="ARBA00023235"/>
    </source>
</evidence>
<reference evidence="14 16" key="4">
    <citation type="submission" date="2019-04" db="EMBL/GenBank/DDBJ databases">
        <title>A reverse ecology approach based on a biological definition of microbial populations.</title>
        <authorList>
            <person name="Arevalo P."/>
            <person name="Vaninsberghe D."/>
            <person name="Elsherbini J."/>
            <person name="Gore J."/>
            <person name="Polz M."/>
        </authorList>
    </citation>
    <scope>NUCLEOTIDE SEQUENCE [LARGE SCALE GENOMIC DNA]</scope>
    <source>
        <strain evidence="14 16">10N.222.45.A8</strain>
    </source>
</reference>
<evidence type="ECO:0000259" key="11">
    <source>
        <dbReference type="PROSITE" id="PS50880"/>
    </source>
</evidence>
<keyword evidence="4" id="KW-0799">Topoisomerase</keyword>
<dbReference type="InterPro" id="IPR013825">
    <property type="entry name" value="Topo_IA_cen_sub2"/>
</dbReference>
<name>A0A2N7NCZ1_9VIBR</name>
<organism evidence="13 15">
    <name type="scientific">Vibrio tasmaniensis</name>
    <dbReference type="NCBI Taxonomy" id="212663"/>
    <lineage>
        <taxon>Bacteria</taxon>
        <taxon>Pseudomonadati</taxon>
        <taxon>Pseudomonadota</taxon>
        <taxon>Gammaproteobacteria</taxon>
        <taxon>Vibrionales</taxon>
        <taxon>Vibrionaceae</taxon>
        <taxon>Vibrio</taxon>
    </lineage>
</organism>
<dbReference type="InterPro" id="IPR023405">
    <property type="entry name" value="Topo_IA_core_domain"/>
</dbReference>
<dbReference type="Gene3D" id="1.10.290.10">
    <property type="entry name" value="Topoisomerase I, domain 4"/>
    <property type="match status" value="1"/>
</dbReference>
<comment type="caution">
    <text evidence="13">The sequence shown here is derived from an EMBL/GenBank/DDBJ whole genome shotgun (WGS) entry which is preliminary data.</text>
</comment>
<evidence type="ECO:0000256" key="7">
    <source>
        <dbReference type="ARBA" id="ARBA00030003"/>
    </source>
</evidence>
<evidence type="ECO:0000256" key="8">
    <source>
        <dbReference type="ARBA" id="ARBA00031985"/>
    </source>
</evidence>
<dbReference type="Pfam" id="PF01751">
    <property type="entry name" value="Toprim"/>
    <property type="match status" value="1"/>
</dbReference>
<accession>A0A2N7NCZ1</accession>
<dbReference type="InterPro" id="IPR003601">
    <property type="entry name" value="Topo_IA_2"/>
</dbReference>
<reference evidence="13" key="3">
    <citation type="journal article" date="2018" name="Nature">
        <title>A major lineage of non-tailed dsDNA viruses as unrecognized killers of marine bacteria.</title>
        <authorList>
            <person name="Kauffman K.M."/>
            <person name="Hussain F.A."/>
            <person name="Yang J."/>
            <person name="Arevalo P."/>
            <person name="Brown J.M."/>
            <person name="Chang W.K."/>
            <person name="VanInsberghe D."/>
            <person name="Elsherbini J."/>
            <person name="Sharma R.S."/>
            <person name="Cutler M.B."/>
            <person name="Kelly L."/>
            <person name="Polz M.F."/>
        </authorList>
    </citation>
    <scope>NUCLEOTIDE SEQUENCE</scope>
    <source>
        <strain evidence="13">10N.222.48.A2</strain>
    </source>
</reference>
<dbReference type="EMBL" id="SYVV01000043">
    <property type="protein sequence ID" value="TKG27962.1"/>
    <property type="molecule type" value="Genomic_DNA"/>
</dbReference>
<dbReference type="InterPro" id="IPR006171">
    <property type="entry name" value="TOPRIM_dom"/>
</dbReference>
<dbReference type="SMART" id="SM00437">
    <property type="entry name" value="TOP1Ac"/>
    <property type="match status" value="1"/>
</dbReference>
<dbReference type="CDD" id="cd00186">
    <property type="entry name" value="TOP1Ac"/>
    <property type="match status" value="1"/>
</dbReference>
<dbReference type="SUPFAM" id="SSF56712">
    <property type="entry name" value="Prokaryotic type I DNA topoisomerase"/>
    <property type="match status" value="1"/>
</dbReference>
<feature type="domain" description="Topo IA-type catalytic" evidence="12">
    <location>
        <begin position="124"/>
        <end position="576"/>
    </location>
</feature>
<dbReference type="PROSITE" id="PS52039">
    <property type="entry name" value="TOPO_IA_2"/>
    <property type="match status" value="1"/>
</dbReference>
<dbReference type="Proteomes" id="UP000308018">
    <property type="component" value="Unassembled WGS sequence"/>
</dbReference>
<reference evidence="13" key="2">
    <citation type="submission" date="2016-07" db="EMBL/GenBank/DDBJ databases">
        <authorList>
            <person name="Wan K."/>
            <person name="Booth B."/>
            <person name="Spirohn K."/>
            <person name="Hao T."/>
            <person name="Hu Y."/>
            <person name="Calderwood M."/>
            <person name="Hill D."/>
            <person name="Mohr S."/>
            <person name="Vidal M."/>
            <person name="Celniker S."/>
            <person name="Perrimon N."/>
        </authorList>
    </citation>
    <scope>NUCLEOTIDE SEQUENCE</scope>
    <source>
        <strain evidence="13">10N.222.48.A2</strain>
    </source>
</reference>
<evidence type="ECO:0000256" key="4">
    <source>
        <dbReference type="ARBA" id="ARBA00023029"/>
    </source>
</evidence>
<comment type="similarity">
    <text evidence="2">Belongs to the type IA topoisomerase family.</text>
</comment>
<dbReference type="PANTHER" id="PTHR42785:SF1">
    <property type="entry name" value="DNA TOPOISOMERASE"/>
    <property type="match status" value="1"/>
</dbReference>
<keyword evidence="6 14" id="KW-0413">Isomerase</keyword>
<dbReference type="Pfam" id="PF01131">
    <property type="entry name" value="Topoisom_bac"/>
    <property type="match status" value="1"/>
</dbReference>
<evidence type="ECO:0000313" key="13">
    <source>
        <dbReference type="EMBL" id="PMP09973.1"/>
    </source>
</evidence>
<comment type="catalytic activity">
    <reaction evidence="1">
        <text>ATP-independent breakage of single-stranded DNA, followed by passage and rejoining.</text>
        <dbReference type="EC" id="5.6.2.1"/>
    </reaction>
</comment>
<sequence length="930" mass="105143">MAKTLLIVESPKKIENFQKYLGDEYIIKASVGHIRDLPSNDMGLDENLRPIYVETKPDVIAALKRAAKQCSQVVIMTDLDREGEAIGWHLVDALDLGDNYIRCTTNNLSKDGILKALNNPRKLDMNQVYAQESRRVLDRLVGFKVSGLTSKLLSLPSAGRVQSPALRLLVDRQELIDKFSRVPYHDLSILHPAPNGKQWMSKLDVESMIATGKIDHLLSPQLLDDAGRPKQRHITNPKFIQTISDEVFRRGTIRVVSFSQKDSKTKAHAPFTTSTMIQSASNSIGLSTEQAMLAAQGLFEKGLITYHRTDSTTFEADSLKLVRDFIDTWQKGKGTDRYLSPTINSYPNPNGAQAGHEAIRPTNFNYDLSLLTNAQERDLYKLIFCRTVASQMSDALFSTSEVVLDGGFEIASVPVRFKAHGRIPVFDGWKSIYSESEELGEFDEKPSEQLIPEVFNDQSVQVLNCSVQKKTTKPPSRYTEASLVCDLEKRGIGRPSTYATIFKTLYSRPYIKADGRFLSPMKNGTDLISNLKNRFKFVEYDFTVAMELEIDKVASGRTTYDMLVPKLNAELDMEIESFVAHSKSTIRFCHCPKCDKESLIKKINQKKKFTYWSCTTENCEGFYPDKDNNPNTDYKPAQKSQFDCPKCKKLKLSLSRENADNPKRWFFCTKECNFLCAAKPDSNSSLIFTPDLSEYERNHKYNCPKCKSGFLKNLFKRDQERTPFWMCENDKKCKTYIEDINGSPNFDLYEIEFKRNHTHKCPSCGPGYLKFNQMKTDAQRVWWSCDQGKGKCNTSLNDKNGSPDIDGWNAKVEELAKLVDCPNCRNGKLIKAKNKPLYRCSNTNAKGASKCMTFIDCDSNGQPDLDKHFNKGKNNSSQVKPTVNACPNCKEELKINKLTHKATCINKHTFKVNAKGVILTLGGAGQPIIQ</sequence>
<dbReference type="InterPro" id="IPR013497">
    <property type="entry name" value="Topo_IA_cen"/>
</dbReference>
<keyword evidence="5" id="KW-0238">DNA-binding</keyword>
<evidence type="ECO:0000256" key="3">
    <source>
        <dbReference type="ARBA" id="ARBA00012891"/>
    </source>
</evidence>
<dbReference type="InterPro" id="IPR003602">
    <property type="entry name" value="Topo_IA_DNA-bd_dom"/>
</dbReference>